<evidence type="ECO:0000256" key="3">
    <source>
        <dbReference type="ARBA" id="ARBA00023098"/>
    </source>
</evidence>
<dbReference type="GO" id="GO:0016020">
    <property type="term" value="C:membrane"/>
    <property type="evidence" value="ECO:0007669"/>
    <property type="project" value="TreeGrafter"/>
</dbReference>
<dbReference type="EMBL" id="LVYI01000005">
    <property type="protein sequence ID" value="OAP58833.1"/>
    <property type="molecule type" value="Genomic_DNA"/>
</dbReference>
<evidence type="ECO:0000259" key="6">
    <source>
        <dbReference type="PROSITE" id="PS51635"/>
    </source>
</evidence>
<dbReference type="Pfam" id="PF01734">
    <property type="entry name" value="Patatin"/>
    <property type="match status" value="1"/>
</dbReference>
<sequence>MLSLDGGGVRGLSSLLILRHLLVLVTQVLVENGKRPAGQNTVRPQDIFDVAVGTSTGGLIVLMMVKLDMSLDDCIEQYKTLSRDIFSKQRPLLKRVFGSDLSKYSGTRLETAVGELLKSSHQPVNLGMRSGTQQNVMRGTVLCREMPQLQSVFFCTHECQGPYKQHLLKCDLKVRHAARATSAAPSYFEEMIIEERAFVDGGYGRTNNPSWDSRIHYETNHEVATDRQLVMINIGTGTLPQDADVPRLQKHPWWTRLLPRSLVKMSDLLADLVNMATESEDVAKRLEYLSEDNPERLFYKRFSANTGIHDIKLDDWQAVVGANGSSVIEKRTEAYLKDRAVLDKMKTAAVKLAEVYAQRQEHADLSLVNDVNGREDIDLSVLVPVEPNAAQTLPVPSLVTGSETTQSPAPSPPRTPDVQAGWRSTVPPVDTAQGKEILQGEGDQFEETVLPRCIVGII</sequence>
<accession>A0A178ZI13</accession>
<dbReference type="PANTHER" id="PTHR24185:SF1">
    <property type="entry name" value="CALCIUM-INDEPENDENT PHOSPHOLIPASE A2-GAMMA"/>
    <property type="match status" value="1"/>
</dbReference>
<gene>
    <name evidence="7" type="ORF">AYL99_06130</name>
</gene>
<evidence type="ECO:0000256" key="5">
    <source>
        <dbReference type="SAM" id="MobiDB-lite"/>
    </source>
</evidence>
<dbReference type="SUPFAM" id="SSF52151">
    <property type="entry name" value="FabD/lysophospholipase-like"/>
    <property type="match status" value="1"/>
</dbReference>
<dbReference type="Gene3D" id="3.40.1090.10">
    <property type="entry name" value="Cytosolic phospholipase A2 catalytic domain"/>
    <property type="match status" value="1"/>
</dbReference>
<organism evidence="7 8">
    <name type="scientific">Fonsecaea erecta</name>
    <dbReference type="NCBI Taxonomy" id="1367422"/>
    <lineage>
        <taxon>Eukaryota</taxon>
        <taxon>Fungi</taxon>
        <taxon>Dikarya</taxon>
        <taxon>Ascomycota</taxon>
        <taxon>Pezizomycotina</taxon>
        <taxon>Eurotiomycetes</taxon>
        <taxon>Chaetothyriomycetidae</taxon>
        <taxon>Chaetothyriales</taxon>
        <taxon>Herpotrichiellaceae</taxon>
        <taxon>Fonsecaea</taxon>
    </lineage>
</organism>
<evidence type="ECO:0000256" key="2">
    <source>
        <dbReference type="ARBA" id="ARBA00022963"/>
    </source>
</evidence>
<feature type="region of interest" description="Disordered" evidence="5">
    <location>
        <begin position="394"/>
        <end position="424"/>
    </location>
</feature>
<dbReference type="STRING" id="1367422.A0A178ZI13"/>
<feature type="short sequence motif" description="GXSXG" evidence="4">
    <location>
        <begin position="53"/>
        <end position="57"/>
    </location>
</feature>
<feature type="compositionally biased region" description="Polar residues" evidence="5">
    <location>
        <begin position="399"/>
        <end position="408"/>
    </location>
</feature>
<dbReference type="AlphaFoldDB" id="A0A178ZI13"/>
<feature type="active site" description="Nucleophile" evidence="4">
    <location>
        <position position="55"/>
    </location>
</feature>
<dbReference type="InterPro" id="IPR002641">
    <property type="entry name" value="PNPLA_dom"/>
</dbReference>
<dbReference type="Proteomes" id="UP000078343">
    <property type="component" value="Unassembled WGS sequence"/>
</dbReference>
<dbReference type="PROSITE" id="PS51635">
    <property type="entry name" value="PNPLA"/>
    <property type="match status" value="1"/>
</dbReference>
<dbReference type="GO" id="GO:0019369">
    <property type="term" value="P:arachidonate metabolic process"/>
    <property type="evidence" value="ECO:0007669"/>
    <property type="project" value="TreeGrafter"/>
</dbReference>
<comment type="caution">
    <text evidence="7">The sequence shown here is derived from an EMBL/GenBank/DDBJ whole genome shotgun (WGS) entry which is preliminary data.</text>
</comment>
<reference evidence="7 8" key="1">
    <citation type="submission" date="2016-04" db="EMBL/GenBank/DDBJ databases">
        <title>Draft genome of Fonsecaea erecta CBS 125763.</title>
        <authorList>
            <person name="Weiss V.A."/>
            <person name="Vicente V.A."/>
            <person name="Raittz R.T."/>
            <person name="Moreno L.F."/>
            <person name="De Souza E.M."/>
            <person name="Pedrosa F.O."/>
            <person name="Steffens M.B."/>
            <person name="Faoro H."/>
            <person name="Tadra-Sfeir M.Z."/>
            <person name="Najafzadeh M.J."/>
            <person name="Felipe M.S."/>
            <person name="Teixeira M."/>
            <person name="Sun J."/>
            <person name="Xi L."/>
            <person name="Gomes R."/>
            <person name="De Azevedo C.M."/>
            <person name="Salgado C.G."/>
            <person name="Da Silva M.B."/>
            <person name="Nascimento M.F."/>
            <person name="Queiroz-Telles F."/>
            <person name="Attili D.S."/>
            <person name="Gorbushina A."/>
        </authorList>
    </citation>
    <scope>NUCLEOTIDE SEQUENCE [LARGE SCALE GENOMIC DNA]</scope>
    <source>
        <strain evidence="7 8">CBS 125763</strain>
    </source>
</reference>
<keyword evidence="3 4" id="KW-0443">Lipid metabolism</keyword>
<dbReference type="GeneID" id="30010298"/>
<feature type="domain" description="PNPLA" evidence="6">
    <location>
        <begin position="2"/>
        <end position="214"/>
    </location>
</feature>
<name>A0A178ZI13_9EURO</name>
<dbReference type="PANTHER" id="PTHR24185">
    <property type="entry name" value="CALCIUM-INDEPENDENT PHOSPHOLIPASE A2-GAMMA"/>
    <property type="match status" value="1"/>
</dbReference>
<keyword evidence="8" id="KW-1185">Reference proteome</keyword>
<evidence type="ECO:0000256" key="4">
    <source>
        <dbReference type="PROSITE-ProRule" id="PRU01161"/>
    </source>
</evidence>
<keyword evidence="2 4" id="KW-0442">Lipid degradation</keyword>
<evidence type="ECO:0000256" key="1">
    <source>
        <dbReference type="ARBA" id="ARBA00022801"/>
    </source>
</evidence>
<evidence type="ECO:0000313" key="8">
    <source>
        <dbReference type="Proteomes" id="UP000078343"/>
    </source>
</evidence>
<proteinExistence type="predicted"/>
<feature type="short sequence motif" description="DGA/G" evidence="4">
    <location>
        <begin position="200"/>
        <end position="202"/>
    </location>
</feature>
<protein>
    <recommendedName>
        <fullName evidence="6">PNPLA domain-containing protein</fullName>
    </recommendedName>
</protein>
<dbReference type="GO" id="GO:0016042">
    <property type="term" value="P:lipid catabolic process"/>
    <property type="evidence" value="ECO:0007669"/>
    <property type="project" value="UniProtKB-UniRule"/>
</dbReference>
<feature type="short sequence motif" description="GXGXXG" evidence="4">
    <location>
        <begin position="6"/>
        <end position="11"/>
    </location>
</feature>
<dbReference type="GO" id="GO:0046486">
    <property type="term" value="P:glycerolipid metabolic process"/>
    <property type="evidence" value="ECO:0007669"/>
    <property type="project" value="UniProtKB-ARBA"/>
</dbReference>
<feature type="active site" description="Proton acceptor" evidence="4">
    <location>
        <position position="200"/>
    </location>
</feature>
<keyword evidence="1 4" id="KW-0378">Hydrolase</keyword>
<dbReference type="GO" id="GO:0047499">
    <property type="term" value="F:calcium-independent phospholipase A2 activity"/>
    <property type="evidence" value="ECO:0007669"/>
    <property type="project" value="TreeGrafter"/>
</dbReference>
<dbReference type="OrthoDB" id="1658288at2759"/>
<dbReference type="RefSeq" id="XP_018692200.1">
    <property type="nucleotide sequence ID" value="XM_018837640.1"/>
</dbReference>
<dbReference type="InterPro" id="IPR016035">
    <property type="entry name" value="Acyl_Trfase/lysoPLipase"/>
</dbReference>
<evidence type="ECO:0000313" key="7">
    <source>
        <dbReference type="EMBL" id="OAP58833.1"/>
    </source>
</evidence>